<dbReference type="GO" id="GO:1904423">
    <property type="term" value="C:dehydrodolichyl diphosphate synthase complex"/>
    <property type="evidence" value="ECO:0007669"/>
    <property type="project" value="TreeGrafter"/>
</dbReference>
<dbReference type="Proteomes" id="UP000190831">
    <property type="component" value="Chromosome H"/>
</dbReference>
<dbReference type="PANTHER" id="PTHR10291:SF2">
    <property type="entry name" value="DEHYDRODOLICHYL DIPHOSPHATE SYNTHASE COMPLEX SUBUNIT SRT1"/>
    <property type="match status" value="1"/>
</dbReference>
<evidence type="ECO:0000313" key="4">
    <source>
        <dbReference type="EMBL" id="SCW04550.1"/>
    </source>
</evidence>
<dbReference type="HAMAP" id="MF_01139">
    <property type="entry name" value="ISPT"/>
    <property type="match status" value="1"/>
</dbReference>
<dbReference type="SUPFAM" id="SSF64005">
    <property type="entry name" value="Undecaprenyl diphosphate synthase"/>
    <property type="match status" value="1"/>
</dbReference>
<evidence type="ECO:0000256" key="2">
    <source>
        <dbReference type="ARBA" id="ARBA00022842"/>
    </source>
</evidence>
<protein>
    <recommendedName>
        <fullName evidence="3">Alkyl transferase</fullName>
        <ecNumber evidence="3">2.5.1.-</ecNumber>
    </recommendedName>
</protein>
<dbReference type="EMBL" id="LT598491">
    <property type="protein sequence ID" value="SCW04550.1"/>
    <property type="molecule type" value="Genomic_DNA"/>
</dbReference>
<gene>
    <name evidence="4" type="ORF">LAFE_0H16006G</name>
</gene>
<dbReference type="GO" id="GO:0005783">
    <property type="term" value="C:endoplasmic reticulum"/>
    <property type="evidence" value="ECO:0007669"/>
    <property type="project" value="TreeGrafter"/>
</dbReference>
<dbReference type="GO" id="GO:0016094">
    <property type="term" value="P:polyprenol biosynthetic process"/>
    <property type="evidence" value="ECO:0007669"/>
    <property type="project" value="TreeGrafter"/>
</dbReference>
<dbReference type="FunFam" id="3.40.1180.10:FF:000005">
    <property type="entry name" value="Alkyl transferase"/>
    <property type="match status" value="1"/>
</dbReference>
<dbReference type="STRING" id="4955.A0A1G4ML80"/>
<dbReference type="OrthoDB" id="4173905at2759"/>
<dbReference type="AlphaFoldDB" id="A0A1G4ML80"/>
<accession>A0A1G4ML80</accession>
<evidence type="ECO:0000256" key="1">
    <source>
        <dbReference type="ARBA" id="ARBA00022679"/>
    </source>
</evidence>
<dbReference type="OMA" id="TKGQPDP"/>
<keyword evidence="5" id="KW-1185">Reference proteome</keyword>
<keyword evidence="3" id="KW-1133">Transmembrane helix</keyword>
<reference evidence="4 5" key="1">
    <citation type="submission" date="2016-03" db="EMBL/GenBank/DDBJ databases">
        <authorList>
            <person name="Devillers H."/>
        </authorList>
    </citation>
    <scope>NUCLEOTIDE SEQUENCE [LARGE SCALE GENOMIC DNA]</scope>
    <source>
        <strain evidence="4">CBS 6772</strain>
    </source>
</reference>
<sequence length="362" mass="42016">MNMKGDSDDLMTENGNLTPNWKEPLKSDVPKMSALTDWEGLQKYMHYQRTRIWRSFLAIFYINWIISTVQNLMLDILMMGPLPRHVSFIMDGNRRYAKSLGQPIKYGHESGALTLMKIVTMCKKLGIKTVSVYAFSIENFNRPPDEVNTLTSLLAEKLNYVAERAIDVKSNLYGLRLRVVGERSMISKELNDKITNVERMTDEGEDIVLYICFPYTSRNDIFHAIYDSVEKCKYHALPASSLDVSKISSEMFFDSSSDKCDLVIRTSGRTRLSDFMLWQVHENGIIEFSETLWPDFSFWEFFVIILKWSFFTCLQTKELTGFSLRKNALGFAKQHLWLHRFEPVVLEELPDPPEMVSIIDRS</sequence>
<name>A0A1G4ML80_LACFM</name>
<keyword evidence="1 3" id="KW-0808">Transferase</keyword>
<comment type="similarity">
    <text evidence="3">Belongs to the UPP synthase family.</text>
</comment>
<dbReference type="EC" id="2.5.1.-" evidence="3"/>
<proteinExistence type="inferred from homology"/>
<dbReference type="Pfam" id="PF01255">
    <property type="entry name" value="Prenyltransf"/>
    <property type="match status" value="1"/>
</dbReference>
<evidence type="ECO:0000313" key="5">
    <source>
        <dbReference type="Proteomes" id="UP000190831"/>
    </source>
</evidence>
<dbReference type="Gene3D" id="3.40.1180.10">
    <property type="entry name" value="Decaprenyl diphosphate synthase-like"/>
    <property type="match status" value="1"/>
</dbReference>
<keyword evidence="3" id="KW-0812">Transmembrane</keyword>
<dbReference type="GO" id="GO:0045547">
    <property type="term" value="F:ditrans,polycis-polyprenyl diphosphate synthase [(2E,6E)-farnesyl diphosphate specific] activity"/>
    <property type="evidence" value="ECO:0007669"/>
    <property type="project" value="TreeGrafter"/>
</dbReference>
<evidence type="ECO:0000256" key="3">
    <source>
        <dbReference type="RuleBase" id="RU363018"/>
    </source>
</evidence>
<dbReference type="GO" id="GO:0005811">
    <property type="term" value="C:lipid droplet"/>
    <property type="evidence" value="ECO:0007669"/>
    <property type="project" value="TreeGrafter"/>
</dbReference>
<dbReference type="InterPro" id="IPR001441">
    <property type="entry name" value="UPP_synth-like"/>
</dbReference>
<dbReference type="CDD" id="cd00475">
    <property type="entry name" value="Cis_IPPS"/>
    <property type="match status" value="1"/>
</dbReference>
<organism evidence="4 5">
    <name type="scientific">Lachancea fermentati</name>
    <name type="common">Zygosaccharomyces fermentati</name>
    <dbReference type="NCBI Taxonomy" id="4955"/>
    <lineage>
        <taxon>Eukaryota</taxon>
        <taxon>Fungi</taxon>
        <taxon>Dikarya</taxon>
        <taxon>Ascomycota</taxon>
        <taxon>Saccharomycotina</taxon>
        <taxon>Saccharomycetes</taxon>
        <taxon>Saccharomycetales</taxon>
        <taxon>Saccharomycetaceae</taxon>
        <taxon>Lachancea</taxon>
    </lineage>
</organism>
<dbReference type="NCBIfam" id="TIGR00055">
    <property type="entry name" value="uppS"/>
    <property type="match status" value="1"/>
</dbReference>
<dbReference type="GO" id="GO:0016020">
    <property type="term" value="C:membrane"/>
    <property type="evidence" value="ECO:0007669"/>
    <property type="project" value="TreeGrafter"/>
</dbReference>
<keyword evidence="2" id="KW-0460">Magnesium</keyword>
<dbReference type="PANTHER" id="PTHR10291">
    <property type="entry name" value="DEHYDRODOLICHYL DIPHOSPHATE SYNTHASE FAMILY MEMBER"/>
    <property type="match status" value="1"/>
</dbReference>
<keyword evidence="3" id="KW-0472">Membrane</keyword>
<dbReference type="InterPro" id="IPR036424">
    <property type="entry name" value="UPP_synth-like_sf"/>
</dbReference>
<feature type="transmembrane region" description="Helical" evidence="3">
    <location>
        <begin position="52"/>
        <end position="74"/>
    </location>
</feature>
<dbReference type="PROSITE" id="PS01066">
    <property type="entry name" value="UPP_SYNTHASE"/>
    <property type="match status" value="1"/>
</dbReference>
<dbReference type="InterPro" id="IPR018520">
    <property type="entry name" value="UPP_synth-like_CS"/>
</dbReference>